<dbReference type="Proteomes" id="UP001150924">
    <property type="component" value="Unassembled WGS sequence"/>
</dbReference>
<gene>
    <name evidence="1" type="ORF">OV079_03100</name>
</gene>
<reference evidence="1" key="1">
    <citation type="submission" date="2022-11" db="EMBL/GenBank/DDBJ databases">
        <title>Minimal conservation of predation-associated metabolite biosynthetic gene clusters underscores biosynthetic potential of Myxococcota including descriptions for ten novel species: Archangium lansinium sp. nov., Myxococcus landrumus sp. nov., Nannocystis bai.</title>
        <authorList>
            <person name="Ahearne A."/>
            <person name="Stevens C."/>
            <person name="Phillips K."/>
        </authorList>
    </citation>
    <scope>NUCLEOTIDE SEQUENCE</scope>
    <source>
        <strain evidence="1">Na p29</strain>
    </source>
</reference>
<dbReference type="EMBL" id="JAPNKE010000002">
    <property type="protein sequence ID" value="MCY1004573.1"/>
    <property type="molecule type" value="Genomic_DNA"/>
</dbReference>
<dbReference type="AlphaFoldDB" id="A0A9X3IW99"/>
<proteinExistence type="predicted"/>
<protein>
    <submittedName>
        <fullName evidence="1">Uncharacterized protein</fullName>
    </submittedName>
</protein>
<keyword evidence="2" id="KW-1185">Reference proteome</keyword>
<evidence type="ECO:0000313" key="2">
    <source>
        <dbReference type="Proteomes" id="UP001150924"/>
    </source>
</evidence>
<comment type="caution">
    <text evidence="1">The sequence shown here is derived from an EMBL/GenBank/DDBJ whole genome shotgun (WGS) entry which is preliminary data.</text>
</comment>
<accession>A0A9X3IW99</accession>
<organism evidence="1 2">
    <name type="scientific">Nannocystis pusilla</name>
    <dbReference type="NCBI Taxonomy" id="889268"/>
    <lineage>
        <taxon>Bacteria</taxon>
        <taxon>Pseudomonadati</taxon>
        <taxon>Myxococcota</taxon>
        <taxon>Polyangia</taxon>
        <taxon>Nannocystales</taxon>
        <taxon>Nannocystaceae</taxon>
        <taxon>Nannocystis</taxon>
    </lineage>
</organism>
<name>A0A9X3IW99_9BACT</name>
<dbReference type="RefSeq" id="WP_267766129.1">
    <property type="nucleotide sequence ID" value="NZ_JAPNKE010000002.1"/>
</dbReference>
<evidence type="ECO:0000313" key="1">
    <source>
        <dbReference type="EMBL" id="MCY1004573.1"/>
    </source>
</evidence>
<sequence>MVGAVARWKDAIYLSMSPTMRYAWGDHSPTNYMRISRNAYVGLGHP</sequence>